<dbReference type="STRING" id="1036808.A0A0C3DAG4"/>
<dbReference type="GO" id="GO:0005525">
    <property type="term" value="F:GTP binding"/>
    <property type="evidence" value="ECO:0007669"/>
    <property type="project" value="InterPro"/>
</dbReference>
<dbReference type="Pfam" id="PF02263">
    <property type="entry name" value="GBP"/>
    <property type="match status" value="1"/>
</dbReference>
<dbReference type="GO" id="GO:0003924">
    <property type="term" value="F:GTPase activity"/>
    <property type="evidence" value="ECO:0007669"/>
    <property type="project" value="InterPro"/>
</dbReference>
<evidence type="ECO:0000313" key="3">
    <source>
        <dbReference type="EMBL" id="KIM57715.1"/>
    </source>
</evidence>
<reference evidence="4" key="2">
    <citation type="submission" date="2015-01" db="EMBL/GenBank/DDBJ databases">
        <title>Evolutionary Origins and Diversification of the Mycorrhizal Mutualists.</title>
        <authorList>
            <consortium name="DOE Joint Genome Institute"/>
            <consortium name="Mycorrhizal Genomics Consortium"/>
            <person name="Kohler A."/>
            <person name="Kuo A."/>
            <person name="Nagy L.G."/>
            <person name="Floudas D."/>
            <person name="Copeland A."/>
            <person name="Barry K.W."/>
            <person name="Cichocki N."/>
            <person name="Veneault-Fourrey C."/>
            <person name="LaButti K."/>
            <person name="Lindquist E.A."/>
            <person name="Lipzen A."/>
            <person name="Lundell T."/>
            <person name="Morin E."/>
            <person name="Murat C."/>
            <person name="Riley R."/>
            <person name="Ohm R."/>
            <person name="Sun H."/>
            <person name="Tunlid A."/>
            <person name="Henrissat B."/>
            <person name="Grigoriev I.V."/>
            <person name="Hibbett D.S."/>
            <person name="Martin F."/>
        </authorList>
    </citation>
    <scope>NUCLEOTIDE SEQUENCE [LARGE SCALE GENOMIC DNA]</scope>
    <source>
        <strain evidence="4">Foug A</strain>
    </source>
</reference>
<proteinExistence type="predicted"/>
<accession>A0A0C3DAG4</accession>
<keyword evidence="4" id="KW-1185">Reference proteome</keyword>
<dbReference type="InterPro" id="IPR027417">
    <property type="entry name" value="P-loop_NTPase"/>
</dbReference>
<reference evidence="3 4" key="1">
    <citation type="submission" date="2014-04" db="EMBL/GenBank/DDBJ databases">
        <authorList>
            <consortium name="DOE Joint Genome Institute"/>
            <person name="Kuo A."/>
            <person name="Kohler A."/>
            <person name="Nagy L.G."/>
            <person name="Floudas D."/>
            <person name="Copeland A."/>
            <person name="Barry K.W."/>
            <person name="Cichocki N."/>
            <person name="Veneault-Fourrey C."/>
            <person name="LaButti K."/>
            <person name="Lindquist E.A."/>
            <person name="Lipzen A."/>
            <person name="Lundell T."/>
            <person name="Morin E."/>
            <person name="Murat C."/>
            <person name="Sun H."/>
            <person name="Tunlid A."/>
            <person name="Henrissat B."/>
            <person name="Grigoriev I.V."/>
            <person name="Hibbett D.S."/>
            <person name="Martin F."/>
            <person name="Nordberg H.P."/>
            <person name="Cantor M.N."/>
            <person name="Hua S.X."/>
        </authorList>
    </citation>
    <scope>NUCLEOTIDE SEQUENCE [LARGE SCALE GENOMIC DNA]</scope>
    <source>
        <strain evidence="3 4">Foug A</strain>
    </source>
</reference>
<dbReference type="PANTHER" id="PTHR22796:SF1">
    <property type="entry name" value="VWFA DOMAIN-CONTAINING PROTEIN"/>
    <property type="match status" value="1"/>
</dbReference>
<organism evidence="3 4">
    <name type="scientific">Scleroderma citrinum Foug A</name>
    <dbReference type="NCBI Taxonomy" id="1036808"/>
    <lineage>
        <taxon>Eukaryota</taxon>
        <taxon>Fungi</taxon>
        <taxon>Dikarya</taxon>
        <taxon>Basidiomycota</taxon>
        <taxon>Agaricomycotina</taxon>
        <taxon>Agaricomycetes</taxon>
        <taxon>Agaricomycetidae</taxon>
        <taxon>Boletales</taxon>
        <taxon>Sclerodermatineae</taxon>
        <taxon>Sclerodermataceae</taxon>
        <taxon>Scleroderma</taxon>
    </lineage>
</organism>
<sequence length="1887" mass="211509">MLKPPNLFVEDNEPYLPSTQDNDSFGMKTSTVDAVSGVALESKSYMRSYSPYMDDGFSTDSSTSSPPIITEETISTALTDAIQQAKTSGPGASVSIVEDVSNSDETVYESAVESEAHMDYEEKTVEHFDDMDDHDLARSIKGLYRILDLIAEQGSGGLVDKVVISEAPFQAFINAICPGAYSSVTRVNFKALDELGIKPIGIYGNKQQIVRLLSHLRAVDETIAAELLADSNDPRTQKTLRSGLYILRPELYTGPTEQIFLIYWPEQGTWDASASSVVNRNRTTFMRYLTKLCDQVVALISPEHARSIVWEQHDGDDDNDVLDRDVGSTRIINCIVDRTTDQEESIKVCKGFEAFSEHIILPETTAESIPQQVPPKPFPLLGETMQGFIAAKFEAGRQRTDLRDQHSFNDLLLAQLLKTRRLCLSESLSAEELRILFHVGLEKRFPELNDSIVRQLNDIRVSCKQQLETQLDEARAKMAYASKGLPYAVHQAVVKEVLELYPSFDQNFFPYADVQTLDTAVPFQSIASLYPNATRELEHGLKSCASISDQNFRKAKYKICNFVGLASRTMQLDGPIREQLLDAVIDGDLQEATDFLDAIPQGSGSSKKTAGGLYQWTTSLVSRFVSKGKEGHSIITIMQEAIKETPKASRNISDSQFLSDIIKTEIVEDSVLKLLAENAQEVAISYLRSTISHLVEQIVTSARLKQEEQYTAKIKAEISSYEDGEQRRLRSRFIRQVNHESNKEGYVDTLHIDSVEELKGSRPSYRLKGFEEIRTDPMMRFTVYLTKLSEQDTHDLRLDSSAVPSPRFTSPHSFGLPLALSIIRAQLLQGEKLLLVASNQAGDLFVFLDRLPAIDRTIKRHQYKQLRRDKIGCNFHLVFDESQKMLVIVSADKLLLYIFKFDDILHFRAVGSPIPLSQWYPEGTSICRACSVTGTEDILFVDSQAVARIFSLVTLQFRPATLFLDQNPSDVHSTTDGSCLLVSYEHESELTITAYHWDSFGSTEGIKLDIPPLPVDEPFVVTSLLPRTAVHLLKLDFSERCLQSYALDITRRMTEFTFRPEKPNRSHSGAKNIKAHNCLIDCHSEVWIRFPVLAAVQRETISSASLRNDKSLVFVTDRDFDEFAPYFSRMIHNFVRTSKKPTGDILKSIKVSAKLFPAFVQELCGSGQWNASQYRAGEWIVDLLCLIPIHIAVTKENRFVPLKDGIYSPELEKSLLGAEVNRIVDSISFGWYESLFQSYMSTKPVRVVSSMGEQSVGKSYALNHLVDTSFAGSAMRTTEGVWMSVTPTEKELIVALDFEGVHSIERSTQEDTLLVLFNTAISNLVLFRNNFALSRDITGLFQSFQSSATVLDPAANPSLFQSTLVIIIKDVVEADQDEIGREFSLKFQKIVQEEQEANFISRLHAGRLSIIPWPVIESKEFYQLFPALKARLDQQVVTHRTAGEFLHVMKTLMAKLKANDWGAMTQTMASHRTQLLATLLPNALALGAQEADPEWEPLKNIDTDMPVGLPDTRSQFLVVNAQPGDRERALAALCESWDRFSSRQHAPDSEWMDGLSQYLEHIVSLRIDHVQEWVTQNLARFQAGHARIEELRRTLENTVVDLKSNVRLCKVQCANCQLLCIQNRFHDGQHDCQTNHRCVHQCVFCQESGQHKDCTVVAGHAGKHICVVNAHLCGEPCRLQGRGGCLKECTKVADHIDDEHICAAPVHACGEPCDLSGVVLSDGSTYSCPETCRLPSDDGHVQHECEARLCSIKCQLCKRLCSNQDHMHGLEAGAIHLCGQDHPCTAICASQGICEIETAPHSIQATFTGRHETFLYTKYSQVAKRLKCVKLIPAGMTEHGGPHSHSLDKRVIHFCEDRCKHCDYFCTLPIRSVIPYFCIPSCSCAFL</sequence>
<dbReference type="Gene3D" id="3.40.50.300">
    <property type="entry name" value="P-loop containing nucleotide triphosphate hydrolases"/>
    <property type="match status" value="1"/>
</dbReference>
<dbReference type="PANTHER" id="PTHR22796">
    <property type="entry name" value="URG4-RELATED"/>
    <property type="match status" value="1"/>
</dbReference>
<dbReference type="InterPro" id="IPR015894">
    <property type="entry name" value="Guanylate-bd_N"/>
</dbReference>
<protein>
    <recommendedName>
        <fullName evidence="2">Guanylate-binding protein N-terminal domain-containing protein</fullName>
    </recommendedName>
</protein>
<gene>
    <name evidence="3" type="ORF">SCLCIDRAFT_1219233</name>
</gene>
<evidence type="ECO:0000313" key="4">
    <source>
        <dbReference type="Proteomes" id="UP000053989"/>
    </source>
</evidence>
<evidence type="ECO:0000256" key="1">
    <source>
        <dbReference type="SAM" id="MobiDB-lite"/>
    </source>
</evidence>
<dbReference type="InParanoid" id="A0A0C3DAG4"/>
<evidence type="ECO:0000259" key="2">
    <source>
        <dbReference type="Pfam" id="PF02263"/>
    </source>
</evidence>
<feature type="region of interest" description="Disordered" evidence="1">
    <location>
        <begin position="1"/>
        <end position="24"/>
    </location>
</feature>
<dbReference type="EMBL" id="KN822097">
    <property type="protein sequence ID" value="KIM57715.1"/>
    <property type="molecule type" value="Genomic_DNA"/>
</dbReference>
<dbReference type="OrthoDB" id="2343366at2759"/>
<dbReference type="SUPFAM" id="SSF52540">
    <property type="entry name" value="P-loop containing nucleoside triphosphate hydrolases"/>
    <property type="match status" value="1"/>
</dbReference>
<dbReference type="Proteomes" id="UP000053989">
    <property type="component" value="Unassembled WGS sequence"/>
</dbReference>
<name>A0A0C3DAG4_9AGAM</name>
<feature type="domain" description="Guanylate-binding protein N-terminal" evidence="2">
    <location>
        <begin position="1240"/>
        <end position="1316"/>
    </location>
</feature>
<dbReference type="HOGENOM" id="CLU_000401_0_0_1"/>